<feature type="compositionally biased region" description="Pro residues" evidence="5">
    <location>
        <begin position="431"/>
        <end position="443"/>
    </location>
</feature>
<dbReference type="InterPro" id="IPR000387">
    <property type="entry name" value="Tyr_Pase_dom"/>
</dbReference>
<evidence type="ECO:0000256" key="4">
    <source>
        <dbReference type="ARBA" id="ARBA00022912"/>
    </source>
</evidence>
<dbReference type="GO" id="GO:0043409">
    <property type="term" value="P:negative regulation of MAPK cascade"/>
    <property type="evidence" value="ECO:0007669"/>
    <property type="project" value="TreeGrafter"/>
</dbReference>
<reference evidence="8" key="1">
    <citation type="submission" date="2021-01" db="EMBL/GenBank/DDBJ databases">
        <authorList>
            <person name="Corre E."/>
            <person name="Pelletier E."/>
            <person name="Niang G."/>
            <person name="Scheremetjew M."/>
            <person name="Finn R."/>
            <person name="Kale V."/>
            <person name="Holt S."/>
            <person name="Cochrane G."/>
            <person name="Meng A."/>
            <person name="Brown T."/>
            <person name="Cohen L."/>
        </authorList>
    </citation>
    <scope>NUCLEOTIDE SEQUENCE</scope>
    <source>
        <strain evidence="8">CCMP281</strain>
    </source>
</reference>
<dbReference type="InterPro" id="IPR016130">
    <property type="entry name" value="Tyr_Pase_AS"/>
</dbReference>
<feature type="domain" description="Tyrosine specific protein phosphatases" evidence="7">
    <location>
        <begin position="331"/>
        <end position="387"/>
    </location>
</feature>
<dbReference type="EMBL" id="HBHX01041620">
    <property type="protein sequence ID" value="CAE0122390.1"/>
    <property type="molecule type" value="Transcribed_RNA"/>
</dbReference>
<dbReference type="PANTHER" id="PTHR10159">
    <property type="entry name" value="DUAL SPECIFICITY PROTEIN PHOSPHATASE"/>
    <property type="match status" value="1"/>
</dbReference>
<feature type="domain" description="Tyrosine-protein phosphatase" evidence="6">
    <location>
        <begin position="268"/>
        <end position="409"/>
    </location>
</feature>
<dbReference type="GO" id="GO:0008330">
    <property type="term" value="F:protein tyrosine/threonine phosphatase activity"/>
    <property type="evidence" value="ECO:0007669"/>
    <property type="project" value="TreeGrafter"/>
</dbReference>
<evidence type="ECO:0000256" key="2">
    <source>
        <dbReference type="ARBA" id="ARBA00013064"/>
    </source>
</evidence>
<dbReference type="PROSITE" id="PS50054">
    <property type="entry name" value="TYR_PHOSPHATASE_DUAL"/>
    <property type="match status" value="1"/>
</dbReference>
<keyword evidence="3" id="KW-0378">Hydrolase</keyword>
<proteinExistence type="inferred from homology"/>
<protein>
    <recommendedName>
        <fullName evidence="2">protein-tyrosine-phosphatase</fullName>
        <ecNumber evidence="2">3.1.3.48</ecNumber>
    </recommendedName>
</protein>
<comment type="similarity">
    <text evidence="1">Belongs to the protein-tyrosine phosphatase family. Non-receptor class dual specificity subfamily.</text>
</comment>
<dbReference type="SUPFAM" id="SSF56219">
    <property type="entry name" value="DNase I-like"/>
    <property type="match status" value="2"/>
</dbReference>
<evidence type="ECO:0000313" key="8">
    <source>
        <dbReference type="EMBL" id="CAE0122390.1"/>
    </source>
</evidence>
<dbReference type="Pfam" id="PF00782">
    <property type="entry name" value="DSPc"/>
    <property type="match status" value="1"/>
</dbReference>
<dbReference type="CDD" id="cd14498">
    <property type="entry name" value="DSP"/>
    <property type="match status" value="1"/>
</dbReference>
<accession>A0A7S3B1W5</accession>
<evidence type="ECO:0000256" key="3">
    <source>
        <dbReference type="ARBA" id="ARBA00022801"/>
    </source>
</evidence>
<name>A0A7S3B1W5_9EUKA</name>
<dbReference type="Gene3D" id="4.10.60.20">
    <property type="match status" value="1"/>
</dbReference>
<keyword evidence="4" id="KW-0904">Protein phosphatase</keyword>
<dbReference type="Gene3D" id="3.60.10.10">
    <property type="entry name" value="Endonuclease/exonuclease/phosphatase"/>
    <property type="match status" value="1"/>
</dbReference>
<organism evidence="8">
    <name type="scientific">Haptolina ericina</name>
    <dbReference type="NCBI Taxonomy" id="156174"/>
    <lineage>
        <taxon>Eukaryota</taxon>
        <taxon>Haptista</taxon>
        <taxon>Haptophyta</taxon>
        <taxon>Prymnesiophyceae</taxon>
        <taxon>Prymnesiales</taxon>
        <taxon>Prymnesiaceae</taxon>
        <taxon>Haptolina</taxon>
    </lineage>
</organism>
<dbReference type="Gene3D" id="3.90.190.10">
    <property type="entry name" value="Protein tyrosine phosphatase superfamily"/>
    <property type="match status" value="1"/>
</dbReference>
<dbReference type="GO" id="GO:0005737">
    <property type="term" value="C:cytoplasm"/>
    <property type="evidence" value="ECO:0007669"/>
    <property type="project" value="TreeGrafter"/>
</dbReference>
<dbReference type="SUPFAM" id="SSF52799">
    <property type="entry name" value="(Phosphotyrosine protein) phosphatases II"/>
    <property type="match status" value="1"/>
</dbReference>
<dbReference type="SMART" id="SM00195">
    <property type="entry name" value="DSPc"/>
    <property type="match status" value="1"/>
</dbReference>
<dbReference type="InterPro" id="IPR000340">
    <property type="entry name" value="Dual-sp_phosphatase_cat-dom"/>
</dbReference>
<feature type="region of interest" description="Disordered" evidence="5">
    <location>
        <begin position="181"/>
        <end position="200"/>
    </location>
</feature>
<dbReference type="Pfam" id="PF03372">
    <property type="entry name" value="Exo_endo_phos"/>
    <property type="match status" value="2"/>
</dbReference>
<feature type="compositionally biased region" description="Pro residues" evidence="5">
    <location>
        <begin position="189"/>
        <end position="200"/>
    </location>
</feature>
<evidence type="ECO:0000256" key="5">
    <source>
        <dbReference type="SAM" id="MobiDB-lite"/>
    </source>
</evidence>
<gene>
    <name evidence="8" type="ORF">HERI1096_LOCUS23091</name>
</gene>
<sequence>MQANLLADGLAQAQFERNVSAEAIRFEARASLALEEIRRVAPDVLCVQEMNHYEEFWHEHLSMLGYEGVFKPKFDKSYPPAHQTVPIYYRGAPSDGVGMFVRRDRCILCAVHTSRFADLTQGDKHATQVLIAAEVCDAASGEPLMLASVSHLKAGSGDSNERLRREHALAWARLLSRLRGGGTSSVDEGPPPLVPPPLVPPPPVPPPPPAPPPPVPPLLPSLAPLSCVLCSRADATVAVQRGGLSMCTGCYQSAFKADMAIARKYEFEPADHIAGNVYLGPEGATVEEAWLREHRIDRVLTVAAHMGHLVKHPSIEYMHIDVDDDPSESLRPFFESASEFISRRMDANVLIHCVSGISRSATVVTAHLMQQQGMSYQEALSLVRSRRAVVSPNSGFQAQLLAYEAELRAAREGGPGAEVERTRQPSQQQRPPQPPPQPPPPLLPLVVCGDMNENAARTRGGVRHLLDALGLCSAYAAGQGHDPPYTCIDGGWRDTLDYILISPGLLPTKLWSVPSGEKTLADGSIPSSAYPSDHLSLAVELLLPEKESAPHVHSPPA</sequence>
<evidence type="ECO:0000259" key="6">
    <source>
        <dbReference type="PROSITE" id="PS50054"/>
    </source>
</evidence>
<dbReference type="EC" id="3.1.3.48" evidence="2"/>
<dbReference type="GO" id="GO:0017017">
    <property type="term" value="F:MAP kinase tyrosine/serine/threonine phosphatase activity"/>
    <property type="evidence" value="ECO:0007669"/>
    <property type="project" value="TreeGrafter"/>
</dbReference>
<dbReference type="PANTHER" id="PTHR10159:SF519">
    <property type="entry name" value="DUAL SPECIFICITY PROTEIN PHOSPHATASE MPK3"/>
    <property type="match status" value="1"/>
</dbReference>
<evidence type="ECO:0000256" key="1">
    <source>
        <dbReference type="ARBA" id="ARBA00008601"/>
    </source>
</evidence>
<dbReference type="GO" id="GO:0033550">
    <property type="term" value="F:MAP kinase tyrosine phosphatase activity"/>
    <property type="evidence" value="ECO:0007669"/>
    <property type="project" value="TreeGrafter"/>
</dbReference>
<evidence type="ECO:0000259" key="7">
    <source>
        <dbReference type="PROSITE" id="PS50056"/>
    </source>
</evidence>
<dbReference type="AlphaFoldDB" id="A0A7S3B1W5"/>
<dbReference type="PROSITE" id="PS50056">
    <property type="entry name" value="TYR_PHOSPHATASE_2"/>
    <property type="match status" value="1"/>
</dbReference>
<dbReference type="InterPro" id="IPR005135">
    <property type="entry name" value="Endo/exonuclease/phosphatase"/>
</dbReference>
<dbReference type="PROSITE" id="PS00383">
    <property type="entry name" value="TYR_PHOSPHATASE_1"/>
    <property type="match status" value="1"/>
</dbReference>
<dbReference type="InterPro" id="IPR036691">
    <property type="entry name" value="Endo/exonu/phosph_ase_sf"/>
</dbReference>
<dbReference type="InterPro" id="IPR020422">
    <property type="entry name" value="TYR_PHOSPHATASE_DUAL_dom"/>
</dbReference>
<feature type="region of interest" description="Disordered" evidence="5">
    <location>
        <begin position="411"/>
        <end position="443"/>
    </location>
</feature>
<dbReference type="InterPro" id="IPR029021">
    <property type="entry name" value="Prot-tyrosine_phosphatase-like"/>
</dbReference>